<evidence type="ECO:0000256" key="1">
    <source>
        <dbReference type="SAM" id="Phobius"/>
    </source>
</evidence>
<feature type="transmembrane region" description="Helical" evidence="1">
    <location>
        <begin position="24"/>
        <end position="48"/>
    </location>
</feature>
<evidence type="ECO:0000313" key="3">
    <source>
        <dbReference type="Proteomes" id="UP000033428"/>
    </source>
</evidence>
<keyword evidence="1" id="KW-0812">Transmembrane</keyword>
<evidence type="ECO:0000313" key="2">
    <source>
        <dbReference type="EMBL" id="KJJ84607.1"/>
    </source>
</evidence>
<reference evidence="2 3" key="1">
    <citation type="submission" date="2015-02" db="EMBL/GenBank/DDBJ databases">
        <title>Single-cell genomics of uncultivated deep-branching MTB reveals a conserved set of magnetosome genes.</title>
        <authorList>
            <person name="Kolinko S."/>
            <person name="Richter M."/>
            <person name="Glockner F.O."/>
            <person name="Brachmann A."/>
            <person name="Schuler D."/>
        </authorList>
    </citation>
    <scope>NUCLEOTIDE SEQUENCE [LARGE SCALE GENOMIC DNA]</scope>
    <source>
        <strain evidence="2">SKK-01</strain>
    </source>
</reference>
<keyword evidence="1" id="KW-0472">Membrane</keyword>
<organism evidence="2 3">
    <name type="scientific">Candidatus Omnitrophus magneticus</name>
    <dbReference type="NCBI Taxonomy" id="1609969"/>
    <lineage>
        <taxon>Bacteria</taxon>
        <taxon>Pseudomonadati</taxon>
        <taxon>Candidatus Omnitrophota</taxon>
        <taxon>Candidatus Omnitrophus</taxon>
    </lineage>
</organism>
<keyword evidence="3" id="KW-1185">Reference proteome</keyword>
<dbReference type="AlphaFoldDB" id="A0A0F0CMV3"/>
<gene>
    <name evidence="2" type="ORF">OMAG_001527</name>
</gene>
<accession>A0A0F0CMV3</accession>
<dbReference type="Proteomes" id="UP000033428">
    <property type="component" value="Unassembled WGS sequence"/>
</dbReference>
<protein>
    <submittedName>
        <fullName evidence="2">Uncharacterized protein</fullName>
    </submittedName>
</protein>
<name>A0A0F0CMV3_9BACT</name>
<dbReference type="EMBL" id="JYNY01000325">
    <property type="protein sequence ID" value="KJJ84607.1"/>
    <property type="molecule type" value="Genomic_DNA"/>
</dbReference>
<comment type="caution">
    <text evidence="2">The sequence shown here is derived from an EMBL/GenBank/DDBJ whole genome shotgun (WGS) entry which is preliminary data.</text>
</comment>
<proteinExistence type="predicted"/>
<sequence>MRNCSFSHVLQCRAREIILETTRIVIFSIIFFPRAICYNLEIFIYKIIWREF</sequence>
<keyword evidence="1" id="KW-1133">Transmembrane helix</keyword>